<dbReference type="SUPFAM" id="SSF53850">
    <property type="entry name" value="Periplasmic binding protein-like II"/>
    <property type="match status" value="1"/>
</dbReference>
<evidence type="ECO:0000313" key="5">
    <source>
        <dbReference type="Proteomes" id="UP000315947"/>
    </source>
</evidence>
<keyword evidence="2" id="KW-0732">Signal</keyword>
<accession>A0ABX5X1E7</accession>
<dbReference type="PANTHER" id="PTHR35936:SF6">
    <property type="entry name" value="AMINO ACID ABC TRANSPORTER SUBSTRATE-BINDING PAAT FAMILY PROTEIN"/>
    <property type="match status" value="1"/>
</dbReference>
<keyword evidence="5" id="KW-1185">Reference proteome</keyword>
<evidence type="ECO:0000256" key="1">
    <source>
        <dbReference type="ARBA" id="ARBA00010333"/>
    </source>
</evidence>
<reference evidence="4 5" key="1">
    <citation type="submission" date="2019-07" db="EMBL/GenBank/DDBJ databases">
        <title>Shewanella sp. YLB-06 whole genomic sequence.</title>
        <authorList>
            <person name="Yu L."/>
        </authorList>
    </citation>
    <scope>NUCLEOTIDE SEQUENCE [LARGE SCALE GENOMIC DNA]</scope>
    <source>
        <strain evidence="4 5">YLB-06</strain>
    </source>
</reference>
<comment type="similarity">
    <text evidence="1">Belongs to the bacterial solute-binding protein 3 family.</text>
</comment>
<proteinExistence type="inferred from homology"/>
<evidence type="ECO:0000256" key="2">
    <source>
        <dbReference type="ARBA" id="ARBA00022729"/>
    </source>
</evidence>
<dbReference type="Pfam" id="PF00497">
    <property type="entry name" value="SBP_bac_3"/>
    <property type="match status" value="1"/>
</dbReference>
<organism evidence="4 5">
    <name type="scientific">Shewanella psychropiezotolerans</name>
    <dbReference type="NCBI Taxonomy" id="2593655"/>
    <lineage>
        <taxon>Bacteria</taxon>
        <taxon>Pseudomonadati</taxon>
        <taxon>Pseudomonadota</taxon>
        <taxon>Gammaproteobacteria</taxon>
        <taxon>Alteromonadales</taxon>
        <taxon>Shewanellaceae</taxon>
        <taxon>Shewanella</taxon>
    </lineage>
</organism>
<name>A0ABX5X1E7_9GAMM</name>
<feature type="domain" description="Solute-binding protein family 3/N-terminal" evidence="3">
    <location>
        <begin position="27"/>
        <end position="252"/>
    </location>
</feature>
<dbReference type="Proteomes" id="UP000315947">
    <property type="component" value="Chromosome"/>
</dbReference>
<dbReference type="InterPro" id="IPR001638">
    <property type="entry name" value="Solute-binding_3/MltF_N"/>
</dbReference>
<dbReference type="PANTHER" id="PTHR35936">
    <property type="entry name" value="MEMBRANE-BOUND LYTIC MUREIN TRANSGLYCOSYLASE F"/>
    <property type="match status" value="1"/>
</dbReference>
<protein>
    <submittedName>
        <fullName evidence="4">Amino acid ABC transporter substrate-binding protein</fullName>
    </submittedName>
</protein>
<evidence type="ECO:0000313" key="4">
    <source>
        <dbReference type="EMBL" id="QDO84991.1"/>
    </source>
</evidence>
<sequence length="267" mass="30309">MGVKVKLNILVLIYVIPQLSLADCLVKVGVEDFFPQSYLHSSGHWQGMNIELAEALLDTINCTPDYTTIPRKRALHLMMNGEIDMLLNVSITEERKQGMYFIGPQQNEAIVLGIDEDSKFSISSIDDLTHLGGLISIQRGAHYGDEFSLKLENEPDFSHYFVTVNGNKDKIKLLNLGRTIGFLEEYYQLRHAIAIHPEYKNVKIHPFVIHTNLVYFAFSKKSIKPDVYLSLKIGFEKAKESGSFLKIINKYNRVDVPIEGEPTGDFK</sequence>
<dbReference type="EMBL" id="CP041614">
    <property type="protein sequence ID" value="QDO84991.1"/>
    <property type="molecule type" value="Genomic_DNA"/>
</dbReference>
<dbReference type="Gene3D" id="3.40.190.10">
    <property type="entry name" value="Periplasmic binding protein-like II"/>
    <property type="match status" value="2"/>
</dbReference>
<evidence type="ECO:0000259" key="3">
    <source>
        <dbReference type="Pfam" id="PF00497"/>
    </source>
</evidence>
<gene>
    <name evidence="4" type="ORF">FM037_19385</name>
</gene>